<accession>A0A084EI92</accession>
<evidence type="ECO:0000313" key="2">
    <source>
        <dbReference type="Proteomes" id="UP000028534"/>
    </source>
</evidence>
<evidence type="ECO:0008006" key="3">
    <source>
        <dbReference type="Google" id="ProtNLM"/>
    </source>
</evidence>
<dbReference type="AlphaFoldDB" id="A0A084EI92"/>
<reference evidence="1 2" key="1">
    <citation type="submission" date="2014-03" db="EMBL/GenBank/DDBJ databases">
        <title>Genome sequence of Sphingobium yanoikuyae B1.</title>
        <authorList>
            <person name="Gan H.M."/>
            <person name="Gan H.Y."/>
            <person name="Savka M.A."/>
        </authorList>
    </citation>
    <scope>NUCLEOTIDE SEQUENCE [LARGE SCALE GENOMIC DNA]</scope>
    <source>
        <strain evidence="1 2">B1</strain>
    </source>
</reference>
<organism evidence="1 2">
    <name type="scientific">Sphingobium yanoikuyae</name>
    <name type="common">Sphingomonas yanoikuyae</name>
    <dbReference type="NCBI Taxonomy" id="13690"/>
    <lineage>
        <taxon>Bacteria</taxon>
        <taxon>Pseudomonadati</taxon>
        <taxon>Pseudomonadota</taxon>
        <taxon>Alphaproteobacteria</taxon>
        <taxon>Sphingomonadales</taxon>
        <taxon>Sphingomonadaceae</taxon>
        <taxon>Sphingobium</taxon>
    </lineage>
</organism>
<name>A0A084EI92_SPHYA</name>
<proteinExistence type="predicted"/>
<dbReference type="EMBL" id="JGVR01000020">
    <property type="protein sequence ID" value="KEZ17684.1"/>
    <property type="molecule type" value="Genomic_DNA"/>
</dbReference>
<gene>
    <name evidence="1" type="ORF">CP98_03167</name>
</gene>
<evidence type="ECO:0000313" key="1">
    <source>
        <dbReference type="EMBL" id="KEZ17684.1"/>
    </source>
</evidence>
<protein>
    <recommendedName>
        <fullName evidence="3">XRE family transcriptional regulator</fullName>
    </recommendedName>
</protein>
<dbReference type="Proteomes" id="UP000028534">
    <property type="component" value="Unassembled WGS sequence"/>
</dbReference>
<sequence>MIPTDAEMLAKIEAFCAENSISPTTFGRRAVGDGNLISGLRNNRSMTLRTGQKIIEFMAEFRRAA</sequence>
<dbReference type="PATRIC" id="fig|13690.10.peg.3246"/>
<comment type="caution">
    <text evidence="1">The sequence shown here is derived from an EMBL/GenBank/DDBJ whole genome shotgun (WGS) entry which is preliminary data.</text>
</comment>